<dbReference type="GO" id="GO:0047443">
    <property type="term" value="F:4-hydroxy-4-methyl-2-oxoglutarate aldolase activity"/>
    <property type="evidence" value="ECO:0007669"/>
    <property type="project" value="TreeGrafter"/>
</dbReference>
<evidence type="ECO:0000313" key="2">
    <source>
        <dbReference type="EMBL" id="GES77075.1"/>
    </source>
</evidence>
<comment type="cofactor">
    <cofactor evidence="1">
        <name>Mg(2+)</name>
        <dbReference type="ChEBI" id="CHEBI:18420"/>
    </cofactor>
</comment>
<dbReference type="InterPro" id="IPR036704">
    <property type="entry name" value="RraA/RraA-like_sf"/>
</dbReference>
<dbReference type="CDD" id="cd16841">
    <property type="entry name" value="RraA_family"/>
    <property type="match status" value="1"/>
</dbReference>
<dbReference type="PANTHER" id="PTHR33254:SF4">
    <property type="entry name" value="4-HYDROXY-4-METHYL-2-OXOGLUTARATE ALDOLASE 3-RELATED"/>
    <property type="match status" value="1"/>
</dbReference>
<evidence type="ECO:0000256" key="1">
    <source>
        <dbReference type="PIRSR" id="PIRSR605493-1"/>
    </source>
</evidence>
<feature type="binding site" evidence="1">
    <location>
        <begin position="102"/>
        <end position="105"/>
    </location>
    <ligand>
        <name>substrate</name>
    </ligand>
</feature>
<dbReference type="PANTHER" id="PTHR33254">
    <property type="entry name" value="4-HYDROXY-4-METHYL-2-OXOGLUTARATE ALDOLASE 3-RELATED"/>
    <property type="match status" value="1"/>
</dbReference>
<organism evidence="2 3">
    <name type="scientific">Rhizophagus clarus</name>
    <dbReference type="NCBI Taxonomy" id="94130"/>
    <lineage>
        <taxon>Eukaryota</taxon>
        <taxon>Fungi</taxon>
        <taxon>Fungi incertae sedis</taxon>
        <taxon>Mucoromycota</taxon>
        <taxon>Glomeromycotina</taxon>
        <taxon>Glomeromycetes</taxon>
        <taxon>Glomerales</taxon>
        <taxon>Glomeraceae</taxon>
        <taxon>Rhizophagus</taxon>
    </lineage>
</organism>
<gene>
    <name evidence="2" type="ORF">RCL2_000446100</name>
</gene>
<comment type="caution">
    <text evidence="2">The sequence shown here is derived from an EMBL/GenBank/DDBJ whole genome shotgun (WGS) entry which is preliminary data.</text>
</comment>
<evidence type="ECO:0000313" key="3">
    <source>
        <dbReference type="Proteomes" id="UP000615446"/>
    </source>
</evidence>
<dbReference type="SUPFAM" id="SSF89562">
    <property type="entry name" value="RraA-like"/>
    <property type="match status" value="1"/>
</dbReference>
<dbReference type="InterPro" id="IPR005493">
    <property type="entry name" value="RraA/RraA-like"/>
</dbReference>
<proteinExistence type="predicted"/>
<feature type="binding site" evidence="1">
    <location>
        <position position="125"/>
    </location>
    <ligand>
        <name>Mg(2+)</name>
        <dbReference type="ChEBI" id="CHEBI:18420"/>
    </ligand>
</feature>
<dbReference type="AlphaFoldDB" id="A0A8H3QDV2"/>
<name>A0A8H3QDV2_9GLOM</name>
<dbReference type="Proteomes" id="UP000615446">
    <property type="component" value="Unassembled WGS sequence"/>
</dbReference>
<dbReference type="Gene3D" id="3.50.30.40">
    <property type="entry name" value="Ribonuclease E inhibitor RraA/RraA-like"/>
    <property type="match status" value="1"/>
</dbReference>
<dbReference type="GO" id="GO:0046872">
    <property type="term" value="F:metal ion binding"/>
    <property type="evidence" value="ECO:0007669"/>
    <property type="project" value="UniProtKB-KW"/>
</dbReference>
<dbReference type="EMBL" id="BLAL01000028">
    <property type="protein sequence ID" value="GES77075.1"/>
    <property type="molecule type" value="Genomic_DNA"/>
</dbReference>
<reference evidence="2" key="1">
    <citation type="submission" date="2019-10" db="EMBL/GenBank/DDBJ databases">
        <title>Conservation and host-specific expression of non-tandemly repeated heterogenous ribosome RNA gene in arbuscular mycorrhizal fungi.</title>
        <authorList>
            <person name="Maeda T."/>
            <person name="Kobayashi Y."/>
            <person name="Nakagawa T."/>
            <person name="Ezawa T."/>
            <person name="Yamaguchi K."/>
            <person name="Bino T."/>
            <person name="Nishimoto Y."/>
            <person name="Shigenobu S."/>
            <person name="Kawaguchi M."/>
        </authorList>
    </citation>
    <scope>NUCLEOTIDE SEQUENCE</scope>
    <source>
        <strain evidence="2">HR1</strain>
    </source>
</reference>
<dbReference type="OrthoDB" id="1476984at2759"/>
<dbReference type="GO" id="GO:0008948">
    <property type="term" value="F:oxaloacetate decarboxylase activity"/>
    <property type="evidence" value="ECO:0007669"/>
    <property type="project" value="TreeGrafter"/>
</dbReference>
<feature type="binding site" evidence="1">
    <location>
        <position position="124"/>
    </location>
    <ligand>
        <name>Mg(2+)</name>
        <dbReference type="ChEBI" id="CHEBI:18420"/>
    </ligand>
</feature>
<sequence length="229" mass="24752">MTDNSSFNKKLELLKTFSACDVADALLRLKHPLGGYLPDIVMFSPEYQSGESKLVGPVYTVKLVPKSDTTSPKIDKSYADTIPSGSVVFISAPPNSVNAVWGGLMNTRAKILGVNGVVVDGRIRDLDEIRSDGTLVFARAASILSSKDFTRPTALNIPVTLSGNHDPPIKINPDDIILADLNGVVCIPKDLLDQVLDSCEKYTGMDKNLKNALLEGITLTEAKSIHRKD</sequence>
<keyword evidence="1" id="KW-0479">Metal-binding</keyword>
<dbReference type="Pfam" id="PF03737">
    <property type="entry name" value="RraA-like"/>
    <property type="match status" value="1"/>
</dbReference>
<accession>A0A8H3QDV2</accession>
<keyword evidence="1" id="KW-0460">Magnesium</keyword>
<protein>
    <submittedName>
        <fullName evidence="2">RraA-like protein</fullName>
    </submittedName>
</protein>